<feature type="domain" description="Mut7-C RNAse" evidence="1">
    <location>
        <begin position="12"/>
        <end position="157"/>
    </location>
</feature>
<comment type="caution">
    <text evidence="2">The sequence shown here is derived from an EMBL/GenBank/DDBJ whole genome shotgun (WGS) entry which is preliminary data.</text>
</comment>
<organism evidence="2 3">
    <name type="scientific">miscellaneous Crenarchaeota group-1 archaeon SG8-32-3</name>
    <dbReference type="NCBI Taxonomy" id="1685125"/>
    <lineage>
        <taxon>Archaea</taxon>
        <taxon>Candidatus Bathyarchaeota</taxon>
        <taxon>MCG-1</taxon>
    </lineage>
</organism>
<dbReference type="Proteomes" id="UP000054016">
    <property type="component" value="Unassembled WGS sequence"/>
</dbReference>
<dbReference type="InterPro" id="IPR029060">
    <property type="entry name" value="PIN-like_dom_sf"/>
</dbReference>
<accession>A0A0M0BSZ3</accession>
<dbReference type="InterPro" id="IPR002782">
    <property type="entry name" value="Mut7-C_RNAse_dom"/>
</dbReference>
<dbReference type="EMBL" id="LFWV01000027">
    <property type="protein sequence ID" value="KON31717.1"/>
    <property type="molecule type" value="Genomic_DNA"/>
</dbReference>
<dbReference type="PANTHER" id="PTHR39081">
    <property type="entry name" value="MUT7-C DOMAIN-CONTAINING PROTEIN"/>
    <property type="match status" value="1"/>
</dbReference>
<evidence type="ECO:0000313" key="3">
    <source>
        <dbReference type="Proteomes" id="UP000054016"/>
    </source>
</evidence>
<evidence type="ECO:0000313" key="2">
    <source>
        <dbReference type="EMBL" id="KON31717.1"/>
    </source>
</evidence>
<proteinExistence type="predicted"/>
<dbReference type="AlphaFoldDB" id="A0A0M0BSZ3"/>
<dbReference type="Gene3D" id="3.40.50.1010">
    <property type="entry name" value="5'-nuclease"/>
    <property type="match status" value="1"/>
</dbReference>
<reference evidence="3" key="1">
    <citation type="submission" date="2015-06" db="EMBL/GenBank/DDBJ databases">
        <title>New insights into the roles of widespread benthic archaea in carbon and nitrogen cycling.</title>
        <authorList>
            <person name="Lazar C.S."/>
            <person name="Baker B.J."/>
            <person name="Seitz K.W."/>
            <person name="Hyde A.S."/>
            <person name="Dick G.J."/>
            <person name="Hinrichs K.-U."/>
            <person name="Teske A.P."/>
        </authorList>
    </citation>
    <scope>NUCLEOTIDE SEQUENCE [LARGE SCALE GENOMIC DNA]</scope>
</reference>
<dbReference type="PATRIC" id="fig|1685125.3.peg.538"/>
<evidence type="ECO:0000259" key="1">
    <source>
        <dbReference type="Pfam" id="PF01927"/>
    </source>
</evidence>
<sequence length="173" mass="19896">MRGSNSGRRRVKFIADAMLGKLVRWLRMLGEDVTYSNRFEDAELIAVAEKEHRVLLTRDSELHKRATSKGVAAFYVEGLTEAEKLAELAGRFGFTLAIDLKRSRCPRCNAEIQVTPKQKLAGKVEKTTLIYYNEFWKCSKCGRIYWQGAHWRGIRATLEEAKKIKGQQQLKFI</sequence>
<dbReference type="Pfam" id="PF01927">
    <property type="entry name" value="Mut7-C"/>
    <property type="match status" value="1"/>
</dbReference>
<name>A0A0M0BSZ3_9ARCH</name>
<protein>
    <recommendedName>
        <fullName evidence="1">Mut7-C RNAse domain-containing protein</fullName>
    </recommendedName>
</protein>
<gene>
    <name evidence="2" type="ORF">AC478_02345</name>
</gene>
<dbReference type="PANTHER" id="PTHR39081:SF1">
    <property type="entry name" value="MUT7-C RNASE DOMAIN-CONTAINING PROTEIN"/>
    <property type="match status" value="1"/>
</dbReference>
<dbReference type="SUPFAM" id="SSF88723">
    <property type="entry name" value="PIN domain-like"/>
    <property type="match status" value="1"/>
</dbReference>